<dbReference type="PROSITE" id="PS51294">
    <property type="entry name" value="HTH_MYB"/>
    <property type="match status" value="1"/>
</dbReference>
<feature type="domain" description="HTH myb-type" evidence="7">
    <location>
        <begin position="188"/>
        <end position="243"/>
    </location>
</feature>
<dbReference type="NCBIfam" id="TIGR01557">
    <property type="entry name" value="myb_SHAQKYF"/>
    <property type="match status" value="1"/>
</dbReference>
<dbReference type="InterPro" id="IPR009057">
    <property type="entry name" value="Homeodomain-like_sf"/>
</dbReference>
<protein>
    <submittedName>
        <fullName evidence="8">Myb family transcription factor APL</fullName>
    </submittedName>
</protein>
<evidence type="ECO:0000256" key="4">
    <source>
        <dbReference type="ARBA" id="ARBA00023163"/>
    </source>
</evidence>
<keyword evidence="2" id="KW-0805">Transcription regulation</keyword>
<comment type="subcellular location">
    <subcellularLocation>
        <location evidence="1">Nucleus</location>
    </subcellularLocation>
</comment>
<dbReference type="PANTHER" id="PTHR31003">
    <property type="entry name" value="MYB FAMILY TRANSCRIPTION FACTOR"/>
    <property type="match status" value="1"/>
</dbReference>
<keyword evidence="9" id="KW-1185">Reference proteome</keyword>
<dbReference type="InterPro" id="IPR006447">
    <property type="entry name" value="Myb_dom_plants"/>
</dbReference>
<dbReference type="GO" id="GO:0005634">
    <property type="term" value="C:nucleus"/>
    <property type="evidence" value="ECO:0007669"/>
    <property type="project" value="UniProtKB-SubCell"/>
</dbReference>
<dbReference type="Gene3D" id="1.10.10.60">
    <property type="entry name" value="Homeodomain-like"/>
    <property type="match status" value="1"/>
</dbReference>
<dbReference type="eggNOG" id="ENOG502QWQD">
    <property type="taxonomic scope" value="Eukaryota"/>
</dbReference>
<dbReference type="Pfam" id="PF26575">
    <property type="entry name" value="HHO5_N"/>
    <property type="match status" value="1"/>
</dbReference>
<evidence type="ECO:0000256" key="6">
    <source>
        <dbReference type="SAM" id="MobiDB-lite"/>
    </source>
</evidence>
<dbReference type="Proteomes" id="UP000030645">
    <property type="component" value="Unassembled WGS sequence"/>
</dbReference>
<dbReference type="InterPro" id="IPR058673">
    <property type="entry name" value="HHO5-like_N"/>
</dbReference>
<dbReference type="STRING" id="981085.W9RK58"/>
<evidence type="ECO:0000256" key="5">
    <source>
        <dbReference type="ARBA" id="ARBA00023242"/>
    </source>
</evidence>
<name>W9RK58_9ROSA</name>
<dbReference type="GO" id="GO:0003700">
    <property type="term" value="F:DNA-binding transcription factor activity"/>
    <property type="evidence" value="ECO:0007669"/>
    <property type="project" value="InterPro"/>
</dbReference>
<dbReference type="AlphaFoldDB" id="W9RK58"/>
<keyword evidence="4" id="KW-0804">Transcription</keyword>
<sequence>MGSISNSPNSLELGLSLKPSYVPKTISDLLSDLAKIDNIREKLSVLNDYLKKYEEELSWVVPFRRELPQCVLLLMEAIEIMKGEITKLTKNNGGEESEFDGQRRFNEFLKRKRSIYDNEEMNISPPWSAYQENRTDHKETANLSPESQKIPRIESNSFGTRLKANQSCALEIRQQDPFSDPTWKISTRRHWTDELHAKFKLALSILGGPKAATPKQIREVMCVKGLTTDQIKSHLQKFRLHMKADGGSKNQMNGEDHNPAVGAPYDQSNNHTGIWVPRAQVMHLYAPNMAQAQTSTAINDQQNDVVTTNDINSDDGNFAGWLNHISLCGTQF</sequence>
<evidence type="ECO:0000256" key="2">
    <source>
        <dbReference type="ARBA" id="ARBA00023015"/>
    </source>
</evidence>
<dbReference type="EMBL" id="KE344761">
    <property type="protein sequence ID" value="EXB77645.1"/>
    <property type="molecule type" value="Genomic_DNA"/>
</dbReference>
<proteinExistence type="predicted"/>
<dbReference type="SUPFAM" id="SSF46689">
    <property type="entry name" value="Homeodomain-like"/>
    <property type="match status" value="1"/>
</dbReference>
<feature type="region of interest" description="Disordered" evidence="6">
    <location>
        <begin position="248"/>
        <end position="269"/>
    </location>
</feature>
<dbReference type="PANTHER" id="PTHR31003:SF28">
    <property type="entry name" value="HTH MYB-TYPE DOMAIN-CONTAINING PROTEIN"/>
    <property type="match status" value="1"/>
</dbReference>
<dbReference type="InterPro" id="IPR044787">
    <property type="entry name" value="HHO5-like"/>
</dbReference>
<evidence type="ECO:0000313" key="8">
    <source>
        <dbReference type="EMBL" id="EXB77645.1"/>
    </source>
</evidence>
<evidence type="ECO:0000313" key="9">
    <source>
        <dbReference type="Proteomes" id="UP000030645"/>
    </source>
</evidence>
<gene>
    <name evidence="8" type="ORF">L484_018161</name>
</gene>
<keyword evidence="3" id="KW-0238">DNA-binding</keyword>
<evidence type="ECO:0000259" key="7">
    <source>
        <dbReference type="PROSITE" id="PS51294"/>
    </source>
</evidence>
<organism evidence="8 9">
    <name type="scientific">Morus notabilis</name>
    <dbReference type="NCBI Taxonomy" id="981085"/>
    <lineage>
        <taxon>Eukaryota</taxon>
        <taxon>Viridiplantae</taxon>
        <taxon>Streptophyta</taxon>
        <taxon>Embryophyta</taxon>
        <taxon>Tracheophyta</taxon>
        <taxon>Spermatophyta</taxon>
        <taxon>Magnoliopsida</taxon>
        <taxon>eudicotyledons</taxon>
        <taxon>Gunneridae</taxon>
        <taxon>Pentapetalae</taxon>
        <taxon>rosids</taxon>
        <taxon>fabids</taxon>
        <taxon>Rosales</taxon>
        <taxon>Moraceae</taxon>
        <taxon>Moreae</taxon>
        <taxon>Morus</taxon>
    </lineage>
</organism>
<keyword evidence="5" id="KW-0539">Nucleus</keyword>
<evidence type="ECO:0000256" key="3">
    <source>
        <dbReference type="ARBA" id="ARBA00023125"/>
    </source>
</evidence>
<dbReference type="GO" id="GO:0003677">
    <property type="term" value="F:DNA binding"/>
    <property type="evidence" value="ECO:0007669"/>
    <property type="project" value="UniProtKB-KW"/>
</dbReference>
<reference evidence="9" key="1">
    <citation type="submission" date="2013-01" db="EMBL/GenBank/DDBJ databases">
        <title>Draft Genome Sequence of a Mulberry Tree, Morus notabilis C.K. Schneid.</title>
        <authorList>
            <person name="He N."/>
            <person name="Zhao S."/>
        </authorList>
    </citation>
    <scope>NUCLEOTIDE SEQUENCE</scope>
</reference>
<evidence type="ECO:0000256" key="1">
    <source>
        <dbReference type="ARBA" id="ARBA00004123"/>
    </source>
</evidence>
<dbReference type="InterPro" id="IPR017930">
    <property type="entry name" value="Myb_dom"/>
</dbReference>
<accession>W9RK58</accession>